<keyword evidence="3" id="KW-0378">Hydrolase</keyword>
<proteinExistence type="inferred from homology"/>
<dbReference type="SUPFAM" id="SSF53474">
    <property type="entry name" value="alpha/beta-Hydrolases"/>
    <property type="match status" value="3"/>
</dbReference>
<sequence length="966" mass="109657">MGNGSAVDRLCPTHRVLQTQAKQSQPHRKRVMEEIEHRMVRVNGINMHIAEIGQGPVVLFLHGFPELWYTWRHQMLALSAHGYRAVAPDLRGFGDTDTPASISSYTSLQIVGDLIALIDSLGQDQVFVVGHDWGAVIAWSFCLYRPDRVKALVNLSVSFKPWHPSRKPVETLRAVFGVDYYVCRFQEPGEAEDMFARAGTTTVLKKFLTYRNPGPLMIPKETGFGGSPNTTITLPSWLLEEDVNYYASKFDQTGFTGGLNYYRALDLNWELTAPWTGVQVKVPVKFIVGDLDLTYNSPGVKEYIHNGGFKKDVPFLQEVVVMEEVGHFINEEKPDEINKHIYDFIQKKVSVNGINMHVAEIGEGPVVLFLHGFPELWYSWRHQMLHLSARGYRAVAPDLRGFGDTDAPASLSSYTYFQIVGDLIALIDSLGQDQVFVVGHDWGAVIAWYFCLFRPDRVKALVNLSVAFRPRNPSRKFIETLRALLGDDYYMCRFQEPGEAEDMFACAGTTTVLKKLLTYRNPGPLMIPKETGFGRSPNTTITLPSWLSEEDVNYYASKFDQKGFTGGLNYYRALDLNWELTAPWTGVQVKVPVKFIVGDLDLTYNSPGVKEYIHNGRFKKDVPFLQEVVVMEEKPKQSNHIPQRQSKREMEGIEHRMVRVNGINMHVAEIGEGPVVLFLHGFPELWYSWRHQMLHLSARGYRAVAPDLRGFGDTDAPASFTSYTHFQIVGDLIALIDSLGRDQVFVVGHDWGAVVAWYFCLFRPDRVKALVNLSVEFRPRKPSRKPVESLRAIFGDDYYICRFQELGEAEDMFASAGTARVLKKFLANRNPGPLILPKERRVRGSPDTTITLPSWLSEEDINYYASKFDQKGFTGGLNYYRAMDLNWELTAPWTGVQVKVPVKFIVGELDLTYNIPGAKEYIHNGGFKKYVPFLEEVVVIEGVGHFISQEKPAEISEHIYDFIQKF</sequence>
<dbReference type="AlphaFoldDB" id="A0A834YUP9"/>
<protein>
    <recommendedName>
        <fullName evidence="2">soluble epoxide hydrolase</fullName>
        <ecNumber evidence="2">3.3.2.10</ecNumber>
    </recommendedName>
</protein>
<feature type="domain" description="AB hydrolase-1" evidence="8">
    <location>
        <begin position="365"/>
        <end position="484"/>
    </location>
</feature>
<evidence type="ECO:0000256" key="1">
    <source>
        <dbReference type="ARBA" id="ARBA00004721"/>
    </source>
</evidence>
<evidence type="ECO:0000313" key="10">
    <source>
        <dbReference type="Proteomes" id="UP000655225"/>
    </source>
</evidence>
<evidence type="ECO:0000256" key="7">
    <source>
        <dbReference type="ARBA" id="ARBA00093212"/>
    </source>
</evidence>
<dbReference type="EMBL" id="JABCRI010000014">
    <property type="protein sequence ID" value="KAF8394595.1"/>
    <property type="molecule type" value="Genomic_DNA"/>
</dbReference>
<feature type="domain" description="AB hydrolase-1" evidence="8">
    <location>
        <begin position="674"/>
        <end position="820"/>
    </location>
</feature>
<dbReference type="OMA" id="MIPKETG"/>
<comment type="function">
    <text evidence="6">Epoxide hydrolase involved in the biosynthesis of cucurbitacin and mogroside tetracyclic triterpene natural products (e.g. siamenoside I and mogrosides IV, V and VI). Cucurbitacins have cytotoxic properties and exhibit deterrent taste as a defense barrier against herbivores. Mogrosides are nonsugar highly oxygenated compounds used as high-intensity zero-calorie sweeteners; they also possess pharmacological properties such as regulating immunity, lowering blood sugar and lipid levels, protecting the liver, and acting as antioxidants and antitumor agents. Catalyzes the hydrolysis of aromatic epoxide-containing substrates, such as the conversion of 24,25-epoxycucurbitadienol to 24,25-dihydroxycucurbitadienol.</text>
</comment>
<dbReference type="Pfam" id="PF00561">
    <property type="entry name" value="Abhydrolase_1"/>
    <property type="match status" value="3"/>
</dbReference>
<comment type="catalytic activity">
    <reaction evidence="5">
        <text>an epoxide + H2O = an ethanediol</text>
        <dbReference type="Rhea" id="RHEA:19037"/>
        <dbReference type="ChEBI" id="CHEBI:15377"/>
        <dbReference type="ChEBI" id="CHEBI:32955"/>
        <dbReference type="ChEBI" id="CHEBI:140594"/>
        <dbReference type="EC" id="3.3.2.10"/>
    </reaction>
    <physiologicalReaction direction="left-to-right" evidence="5">
        <dbReference type="Rhea" id="RHEA:19038"/>
    </physiologicalReaction>
</comment>
<keyword evidence="10" id="KW-1185">Reference proteome</keyword>
<evidence type="ECO:0000256" key="5">
    <source>
        <dbReference type="ARBA" id="ARBA00051067"/>
    </source>
</evidence>
<comment type="caution">
    <text evidence="9">The sequence shown here is derived from an EMBL/GenBank/DDBJ whole genome shotgun (WGS) entry which is preliminary data.</text>
</comment>
<dbReference type="EC" id="3.3.2.10" evidence="2"/>
<reference evidence="9 10" key="1">
    <citation type="submission" date="2020-04" db="EMBL/GenBank/DDBJ databases">
        <title>Plant Genome Project.</title>
        <authorList>
            <person name="Zhang R.-G."/>
        </authorList>
    </citation>
    <scope>NUCLEOTIDE SEQUENCE [LARGE SCALE GENOMIC DNA]</scope>
    <source>
        <strain evidence="9">YNK0</strain>
        <tissue evidence="9">Leaf</tissue>
    </source>
</reference>
<name>A0A834YUP9_TETSI</name>
<dbReference type="PRINTS" id="PR00412">
    <property type="entry name" value="EPOXHYDRLASE"/>
</dbReference>
<evidence type="ECO:0000256" key="3">
    <source>
        <dbReference type="ARBA" id="ARBA00022801"/>
    </source>
</evidence>
<dbReference type="InterPro" id="IPR000073">
    <property type="entry name" value="AB_hydrolase_1"/>
</dbReference>
<dbReference type="InterPro" id="IPR000639">
    <property type="entry name" value="Epox_hydrolase-like"/>
</dbReference>
<evidence type="ECO:0000256" key="4">
    <source>
        <dbReference type="ARBA" id="ARBA00038334"/>
    </source>
</evidence>
<dbReference type="PRINTS" id="PR00111">
    <property type="entry name" value="ABHYDROLASE"/>
</dbReference>
<comment type="pathway">
    <text evidence="1">Secondary metabolite biosynthesis; terpenoid biosynthesis.</text>
</comment>
<gene>
    <name evidence="9" type="ORF">HHK36_020809</name>
</gene>
<accession>A0A834YUP9</accession>
<dbReference type="PANTHER" id="PTHR43329">
    <property type="entry name" value="EPOXIDE HYDROLASE"/>
    <property type="match status" value="1"/>
</dbReference>
<dbReference type="OrthoDB" id="7130006at2759"/>
<dbReference type="GO" id="GO:0004301">
    <property type="term" value="F:epoxide hydrolase activity"/>
    <property type="evidence" value="ECO:0007669"/>
    <property type="project" value="UniProtKB-EC"/>
</dbReference>
<dbReference type="InterPro" id="IPR029058">
    <property type="entry name" value="AB_hydrolase_fold"/>
</dbReference>
<evidence type="ECO:0000256" key="6">
    <source>
        <dbReference type="ARBA" id="ARBA00058358"/>
    </source>
</evidence>
<evidence type="ECO:0000256" key="2">
    <source>
        <dbReference type="ARBA" id="ARBA00013006"/>
    </source>
</evidence>
<dbReference type="Gene3D" id="3.40.50.1820">
    <property type="entry name" value="alpha/beta hydrolase"/>
    <property type="match status" value="3"/>
</dbReference>
<comment type="similarity">
    <text evidence="4">Belongs to the AB hydrolase superfamily. Epoxide hydrolase family.</text>
</comment>
<dbReference type="FunFam" id="3.40.50.1820:FF:000161">
    <property type="entry name" value="Epoxide hydrolase"/>
    <property type="match status" value="3"/>
</dbReference>
<dbReference type="Proteomes" id="UP000655225">
    <property type="component" value="Unassembled WGS sequence"/>
</dbReference>
<feature type="domain" description="AB hydrolase-1" evidence="8">
    <location>
        <begin position="56"/>
        <end position="333"/>
    </location>
</feature>
<comment type="catalytic activity">
    <reaction evidence="7">
        <text>(24S)-24,25-epoxycucurbitadienol + H2O = (24R)-24,25-dihydroxycucurbitadienol</text>
        <dbReference type="Rhea" id="RHEA:81855"/>
        <dbReference type="ChEBI" id="CHEBI:15377"/>
        <dbReference type="ChEBI" id="CHEBI:229949"/>
        <dbReference type="ChEBI" id="CHEBI:229950"/>
    </reaction>
    <physiologicalReaction direction="left-to-right" evidence="7">
        <dbReference type="Rhea" id="RHEA:81856"/>
    </physiologicalReaction>
</comment>
<evidence type="ECO:0000259" key="8">
    <source>
        <dbReference type="Pfam" id="PF00561"/>
    </source>
</evidence>
<evidence type="ECO:0000313" key="9">
    <source>
        <dbReference type="EMBL" id="KAF8394595.1"/>
    </source>
</evidence>
<organism evidence="9 10">
    <name type="scientific">Tetracentron sinense</name>
    <name type="common">Spur-leaf</name>
    <dbReference type="NCBI Taxonomy" id="13715"/>
    <lineage>
        <taxon>Eukaryota</taxon>
        <taxon>Viridiplantae</taxon>
        <taxon>Streptophyta</taxon>
        <taxon>Embryophyta</taxon>
        <taxon>Tracheophyta</taxon>
        <taxon>Spermatophyta</taxon>
        <taxon>Magnoliopsida</taxon>
        <taxon>Trochodendrales</taxon>
        <taxon>Trochodendraceae</taxon>
        <taxon>Tetracentron</taxon>
    </lineage>
</organism>